<keyword evidence="4 5" id="KW-0173">Coenzyme A biosynthesis</keyword>
<evidence type="ECO:0000256" key="2">
    <source>
        <dbReference type="ARBA" id="ARBA00022741"/>
    </source>
</evidence>
<dbReference type="PANTHER" id="PTHR10695:SF46">
    <property type="entry name" value="BIFUNCTIONAL COENZYME A SYNTHASE-RELATED"/>
    <property type="match status" value="1"/>
</dbReference>
<dbReference type="EC" id="2.7.1.24" evidence="5 6"/>
<dbReference type="GO" id="GO:0004140">
    <property type="term" value="F:dephospho-CoA kinase activity"/>
    <property type="evidence" value="ECO:0007669"/>
    <property type="project" value="UniProtKB-EC"/>
</dbReference>
<dbReference type="NCBIfam" id="TIGR00152">
    <property type="entry name" value="dephospho-CoA kinase"/>
    <property type="match status" value="1"/>
</dbReference>
<dbReference type="Proteomes" id="UP001304671">
    <property type="component" value="Unassembled WGS sequence"/>
</dbReference>
<dbReference type="RefSeq" id="WP_323246018.1">
    <property type="nucleotide sequence ID" value="NZ_JAYFUL010000001.1"/>
</dbReference>
<comment type="subcellular location">
    <subcellularLocation>
        <location evidence="5">Cytoplasm</location>
    </subcellularLocation>
</comment>
<evidence type="ECO:0000313" key="7">
    <source>
        <dbReference type="EMBL" id="MEA5256193.1"/>
    </source>
</evidence>
<comment type="caution">
    <text evidence="7">The sequence shown here is derived from an EMBL/GenBank/DDBJ whole genome shotgun (WGS) entry which is preliminary data.</text>
</comment>
<reference evidence="7 8" key="1">
    <citation type="submission" date="2023-12" db="EMBL/GenBank/DDBJ databases">
        <title>Novel species of the genus Arcicella isolated from rivers.</title>
        <authorList>
            <person name="Lu H."/>
        </authorList>
    </citation>
    <scope>NUCLEOTIDE SEQUENCE [LARGE SCALE GENOMIC DNA]</scope>
    <source>
        <strain evidence="7 8">LMG 21963</strain>
    </source>
</reference>
<feature type="binding site" evidence="5">
    <location>
        <begin position="12"/>
        <end position="17"/>
    </location>
    <ligand>
        <name>ATP</name>
        <dbReference type="ChEBI" id="CHEBI:30616"/>
    </ligand>
</feature>
<keyword evidence="5 7" id="KW-0418">Kinase</keyword>
<dbReference type="InterPro" id="IPR027417">
    <property type="entry name" value="P-loop_NTPase"/>
</dbReference>
<comment type="similarity">
    <text evidence="1 5">Belongs to the CoaE family.</text>
</comment>
<comment type="pathway">
    <text evidence="5">Cofactor biosynthesis; coenzyme A biosynthesis; CoA from (R)-pantothenate: step 5/5.</text>
</comment>
<evidence type="ECO:0000256" key="6">
    <source>
        <dbReference type="NCBIfam" id="TIGR00152"/>
    </source>
</evidence>
<evidence type="ECO:0000313" key="8">
    <source>
        <dbReference type="Proteomes" id="UP001304671"/>
    </source>
</evidence>
<evidence type="ECO:0000256" key="5">
    <source>
        <dbReference type="HAMAP-Rule" id="MF_00376"/>
    </source>
</evidence>
<keyword evidence="5 7" id="KW-0808">Transferase</keyword>
<evidence type="ECO:0000256" key="1">
    <source>
        <dbReference type="ARBA" id="ARBA00009018"/>
    </source>
</evidence>
<accession>A0ABU5QGL6</accession>
<organism evidence="7 8">
    <name type="scientific">Arcicella aquatica</name>
    <dbReference type="NCBI Taxonomy" id="217141"/>
    <lineage>
        <taxon>Bacteria</taxon>
        <taxon>Pseudomonadati</taxon>
        <taxon>Bacteroidota</taxon>
        <taxon>Cytophagia</taxon>
        <taxon>Cytophagales</taxon>
        <taxon>Flectobacillaceae</taxon>
        <taxon>Arcicella</taxon>
    </lineage>
</organism>
<dbReference type="Gene3D" id="3.40.50.300">
    <property type="entry name" value="P-loop containing nucleotide triphosphate hydrolases"/>
    <property type="match status" value="1"/>
</dbReference>
<dbReference type="EMBL" id="JAYFUL010000001">
    <property type="protein sequence ID" value="MEA5256193.1"/>
    <property type="molecule type" value="Genomic_DNA"/>
</dbReference>
<comment type="catalytic activity">
    <reaction evidence="5">
        <text>3'-dephospho-CoA + ATP = ADP + CoA + H(+)</text>
        <dbReference type="Rhea" id="RHEA:18245"/>
        <dbReference type="ChEBI" id="CHEBI:15378"/>
        <dbReference type="ChEBI" id="CHEBI:30616"/>
        <dbReference type="ChEBI" id="CHEBI:57287"/>
        <dbReference type="ChEBI" id="CHEBI:57328"/>
        <dbReference type="ChEBI" id="CHEBI:456216"/>
        <dbReference type="EC" id="2.7.1.24"/>
    </reaction>
</comment>
<keyword evidence="5" id="KW-0963">Cytoplasm</keyword>
<dbReference type="Pfam" id="PF01121">
    <property type="entry name" value="CoaE"/>
    <property type="match status" value="1"/>
</dbReference>
<protein>
    <recommendedName>
        <fullName evidence="5 6">Dephospho-CoA kinase</fullName>
        <ecNumber evidence="5 6">2.7.1.24</ecNumber>
    </recommendedName>
    <alternativeName>
        <fullName evidence="5">Dephosphocoenzyme A kinase</fullName>
    </alternativeName>
</protein>
<proteinExistence type="inferred from homology"/>
<dbReference type="SUPFAM" id="SSF52540">
    <property type="entry name" value="P-loop containing nucleoside triphosphate hydrolases"/>
    <property type="match status" value="1"/>
</dbReference>
<dbReference type="InterPro" id="IPR001977">
    <property type="entry name" value="Depp_CoAkinase"/>
</dbReference>
<keyword evidence="2 5" id="KW-0547">Nucleotide-binding</keyword>
<keyword evidence="3 5" id="KW-0067">ATP-binding</keyword>
<gene>
    <name evidence="5 7" type="primary">coaE</name>
    <name evidence="7" type="ORF">VB264_00250</name>
</gene>
<evidence type="ECO:0000256" key="3">
    <source>
        <dbReference type="ARBA" id="ARBA00022840"/>
    </source>
</evidence>
<keyword evidence="8" id="KW-1185">Reference proteome</keyword>
<evidence type="ECO:0000256" key="4">
    <source>
        <dbReference type="ARBA" id="ARBA00022993"/>
    </source>
</evidence>
<dbReference type="PANTHER" id="PTHR10695">
    <property type="entry name" value="DEPHOSPHO-COA KINASE-RELATED"/>
    <property type="match status" value="1"/>
</dbReference>
<sequence length="197" mass="21822">MAKVIGITGGIGSGKSLVCKIFSILGISIYEADTRAKWLVAHNIPLKNSIIQLLGENAYTASGDYNREWVASQVFNNVDLLLQLNALIHPAVRQDARTWIDDHQQYSFVLYEAALMKAAGDGNAFDKVIVVDAPKALRIKRVKARDGRTEAAIEDIIARQISESERLKIADFVINNDEKEPLLDQVLALYQKLKATS</sequence>
<dbReference type="CDD" id="cd02022">
    <property type="entry name" value="DPCK"/>
    <property type="match status" value="1"/>
</dbReference>
<dbReference type="PROSITE" id="PS51219">
    <property type="entry name" value="DPCK"/>
    <property type="match status" value="1"/>
</dbReference>
<comment type="function">
    <text evidence="5">Catalyzes the phosphorylation of the 3'-hydroxyl group of dephosphocoenzyme A to form coenzyme A.</text>
</comment>
<name>A0ABU5QGL6_9BACT</name>
<dbReference type="HAMAP" id="MF_00376">
    <property type="entry name" value="Dephospho_CoA_kinase"/>
    <property type="match status" value="1"/>
</dbReference>